<dbReference type="InterPro" id="IPR048433">
    <property type="entry name" value="YNCE-like_beta-prop"/>
</dbReference>
<evidence type="ECO:0000256" key="3">
    <source>
        <dbReference type="SAM" id="SignalP"/>
    </source>
</evidence>
<comment type="caution">
    <text evidence="6">The sequence shown here is derived from an EMBL/GenBank/DDBJ whole genome shotgun (WGS) entry which is preliminary data.</text>
</comment>
<dbReference type="Gene3D" id="2.130.10.10">
    <property type="entry name" value="YVTN repeat-like/Quinoprotein amine dehydrogenase"/>
    <property type="match status" value="3"/>
</dbReference>
<dbReference type="Gene3D" id="2.60.40.10">
    <property type="entry name" value="Immunoglobulins"/>
    <property type="match status" value="4"/>
</dbReference>
<dbReference type="InterPro" id="IPR013783">
    <property type="entry name" value="Ig-like_fold"/>
</dbReference>
<name>A0ABQ3Y5W1_9ACTN</name>
<feature type="domain" description="DUF11" evidence="4">
    <location>
        <begin position="690"/>
        <end position="805"/>
    </location>
</feature>
<dbReference type="Pfam" id="PF00353">
    <property type="entry name" value="HemolysinCabind"/>
    <property type="match status" value="2"/>
</dbReference>
<feature type="domain" description="DUF11" evidence="4">
    <location>
        <begin position="567"/>
        <end position="682"/>
    </location>
</feature>
<feature type="compositionally biased region" description="Low complexity" evidence="2">
    <location>
        <begin position="884"/>
        <end position="905"/>
    </location>
</feature>
<feature type="region of interest" description="Disordered" evidence="2">
    <location>
        <begin position="866"/>
        <end position="905"/>
    </location>
</feature>
<evidence type="ECO:0000259" key="5">
    <source>
        <dbReference type="Pfam" id="PF21783"/>
    </source>
</evidence>
<dbReference type="NCBIfam" id="TIGR01451">
    <property type="entry name" value="B_ant_repeat"/>
    <property type="match status" value="3"/>
</dbReference>
<dbReference type="Gene3D" id="2.150.10.10">
    <property type="entry name" value="Serralysin-like metalloprotease, C-terminal"/>
    <property type="match status" value="1"/>
</dbReference>
<evidence type="ECO:0000259" key="4">
    <source>
        <dbReference type="Pfam" id="PF01345"/>
    </source>
</evidence>
<dbReference type="InterPro" id="IPR011964">
    <property type="entry name" value="YVTN_b-propeller_repeat"/>
</dbReference>
<dbReference type="InterPro" id="IPR051200">
    <property type="entry name" value="Host-pathogen_enzymatic-act"/>
</dbReference>
<keyword evidence="7" id="KW-1185">Reference proteome</keyword>
<dbReference type="Pfam" id="PF21783">
    <property type="entry name" value="YNCE"/>
    <property type="match status" value="1"/>
</dbReference>
<dbReference type="PRINTS" id="PR00313">
    <property type="entry name" value="CABNDNGRPT"/>
</dbReference>
<dbReference type="InterPro" id="IPR047589">
    <property type="entry name" value="DUF11_rpt"/>
</dbReference>
<dbReference type="Proteomes" id="UP000609879">
    <property type="component" value="Unassembled WGS sequence"/>
</dbReference>
<dbReference type="Pfam" id="PF01345">
    <property type="entry name" value="DUF11"/>
    <property type="match status" value="4"/>
</dbReference>
<dbReference type="PANTHER" id="PTHR47197">
    <property type="entry name" value="PROTEIN NIRF"/>
    <property type="match status" value="1"/>
</dbReference>
<evidence type="ECO:0008006" key="8">
    <source>
        <dbReference type="Google" id="ProtNLM"/>
    </source>
</evidence>
<dbReference type="InterPro" id="IPR015943">
    <property type="entry name" value="WD40/YVTN_repeat-like_dom_sf"/>
</dbReference>
<evidence type="ECO:0000256" key="1">
    <source>
        <dbReference type="ARBA" id="ARBA00022729"/>
    </source>
</evidence>
<evidence type="ECO:0000313" key="6">
    <source>
        <dbReference type="EMBL" id="GID75379.1"/>
    </source>
</evidence>
<gene>
    <name evidence="6" type="ORF">Ade02nite_40200</name>
</gene>
<protein>
    <recommendedName>
        <fullName evidence="8">DUF11 domain-containing protein</fullName>
    </recommendedName>
</protein>
<dbReference type="InterPro" id="IPR011049">
    <property type="entry name" value="Serralysin-like_metalloprot_C"/>
</dbReference>
<dbReference type="InterPro" id="IPR001343">
    <property type="entry name" value="Hemolysn_Ca-bd"/>
</dbReference>
<evidence type="ECO:0000313" key="7">
    <source>
        <dbReference type="Proteomes" id="UP000609879"/>
    </source>
</evidence>
<reference evidence="6 7" key="1">
    <citation type="submission" date="2021-01" db="EMBL/GenBank/DDBJ databases">
        <title>Whole genome shotgun sequence of Actinoplanes deccanensis NBRC 13994.</title>
        <authorList>
            <person name="Komaki H."/>
            <person name="Tamura T."/>
        </authorList>
    </citation>
    <scope>NUCLEOTIDE SEQUENCE [LARGE SCALE GENOMIC DNA]</scope>
    <source>
        <strain evidence="6 7">NBRC 13994</strain>
    </source>
</reference>
<dbReference type="SUPFAM" id="SSF51120">
    <property type="entry name" value="beta-Roll"/>
    <property type="match status" value="1"/>
</dbReference>
<dbReference type="PANTHER" id="PTHR47197:SF3">
    <property type="entry name" value="DIHYDRO-HEME D1 DEHYDROGENASE"/>
    <property type="match status" value="1"/>
</dbReference>
<keyword evidence="1 3" id="KW-0732">Signal</keyword>
<dbReference type="NCBIfam" id="TIGR02276">
    <property type="entry name" value="beta_rpt_yvtn"/>
    <property type="match status" value="3"/>
</dbReference>
<dbReference type="InterPro" id="IPR001434">
    <property type="entry name" value="OmcB-like_DUF11"/>
</dbReference>
<feature type="signal peptide" evidence="3">
    <location>
        <begin position="1"/>
        <end position="22"/>
    </location>
</feature>
<dbReference type="SUPFAM" id="SSF51004">
    <property type="entry name" value="C-terminal (heme d1) domain of cytochrome cd1-nitrite reductase"/>
    <property type="match status" value="1"/>
</dbReference>
<dbReference type="EMBL" id="BOMI01000077">
    <property type="protein sequence ID" value="GID75379.1"/>
    <property type="molecule type" value="Genomic_DNA"/>
</dbReference>
<accession>A0ABQ3Y5W1</accession>
<proteinExistence type="predicted"/>
<dbReference type="InterPro" id="IPR011048">
    <property type="entry name" value="Haem_d1_sf"/>
</dbReference>
<feature type="domain" description="DUF11" evidence="4">
    <location>
        <begin position="321"/>
        <end position="435"/>
    </location>
</feature>
<sequence length="916" mass="89895">MTLLLGTAIVAAPAAPVVAAKAATKTVAYVTDLGRRQVKVIDTASQTVTATVPVGNQPVALTVTPDGSSVFVANGVGDTVSRINTATNTVSATIPVDDPRYIAASPNGSKVFTSSADPNSVVAIDTATNGVATKLVGSAVRDLVVSPDGGTLYVVDRNDAKVLVMHPGTLAVTDTIAVGALPTAIAVSPNGRYLAVTSSDNSAVTVVDTTTGTVVKTITVDTPLDVAYTSDGSRLYIAGYYSGVTIVDTTTNTIVDTIAQPPGTESLAFTPDNTLVYLANFATHSVYVINVATKAVVATLSEFSLPYAVAVATVPVPPSADVGVTITDSADPVTAGEEFTYTATVTNNGPDAASGVTATVRLSGAAHQIKSATSTRGTCAVAADRVDCAVGALADDASATITVTIDPADGGTITANASVDATEADPAATNDNANQSTTVVASADLGVTLADSPDPAALGDTYTYTATVGNKGPSRATGVTGKLALSGAARTIRGATSTRGDCTIAGAEVTCPIGTLAKAATATITVTVEPQAAGTIIAAASADAAEPDPVAGDNTATETTTVTASADLEVTLADSADPVAVGDEYTYTATITNKGRNTATGVTGKVVLSGAARALRSATSSRGDCTVTGAEITCPIGALEKDASATITVALEPEAPGTITATASADATQEDPVAGNNTATETTTIAASADLGVTLVDSADPAALGDTYTYTATVTNKGPSAATAVVARVAFSGAGRTVLAATSSQGTCAVAAAEVTCAVGDLAKAGTETITITVEPLAVGTVTAVATVTAAEQDPVAANNSATATTAVANPHRCTILGTAAGNVLAGTSGNDVICAFGGNDLINAGAGNDIVYAGSGNDSVYAADGNDTVHGGDGNDAVNGENGTDTIDGGPGTDTANGGAGTDTCTNVETRISCP</sequence>
<feature type="chain" id="PRO_5046303549" description="DUF11 domain-containing protein" evidence="3">
    <location>
        <begin position="23"/>
        <end position="916"/>
    </location>
</feature>
<evidence type="ECO:0000256" key="2">
    <source>
        <dbReference type="SAM" id="MobiDB-lite"/>
    </source>
</evidence>
<feature type="domain" description="DUF11" evidence="4">
    <location>
        <begin position="444"/>
        <end position="559"/>
    </location>
</feature>
<organism evidence="6 7">
    <name type="scientific">Paractinoplanes deccanensis</name>
    <dbReference type="NCBI Taxonomy" id="113561"/>
    <lineage>
        <taxon>Bacteria</taxon>
        <taxon>Bacillati</taxon>
        <taxon>Actinomycetota</taxon>
        <taxon>Actinomycetes</taxon>
        <taxon>Micromonosporales</taxon>
        <taxon>Micromonosporaceae</taxon>
        <taxon>Paractinoplanes</taxon>
    </lineage>
</organism>
<feature type="domain" description="YNCE-like beta-propeller" evidence="5">
    <location>
        <begin position="12"/>
        <end position="116"/>
    </location>
</feature>